<evidence type="ECO:0000256" key="4">
    <source>
        <dbReference type="ARBA" id="ARBA00011503"/>
    </source>
</evidence>
<sequence>MEPFFKLPLGGPALELPAAFALRFDAEGFREDDFSRHGIVCPPSIARSVPKRQAEFLAGRRCALRALRDLGCNVGDLPIGPDRAPVWPPGFLGSITHAGTVAAAVAVPTGSMRGIGIDIECVATGAALDALETTVIVAAERSLVDTLSRSMGRAEALTLVFSAKESFFKAAAKAVGRIFDFQAIHIVDVSQRGVLEFEVAEELSVDFPLGRRLEVSTTRMDEHTLITACVW</sequence>
<evidence type="ECO:0000313" key="14">
    <source>
        <dbReference type="EMBL" id="NID06487.1"/>
    </source>
</evidence>
<dbReference type="PRINTS" id="PR01399">
    <property type="entry name" value="ENTSNTHTASED"/>
</dbReference>
<evidence type="ECO:0000259" key="12">
    <source>
        <dbReference type="Pfam" id="PF01648"/>
    </source>
</evidence>
<accession>A0ABX0Q7Y8</accession>
<dbReference type="InterPro" id="IPR041354">
    <property type="entry name" value="4PPT_N"/>
</dbReference>
<comment type="pathway">
    <text evidence="2">Siderophore biosynthesis; enterobactin biosynthesis.</text>
</comment>
<dbReference type="PANTHER" id="PTHR38096:SF1">
    <property type="entry name" value="ENTEROBACTIN SYNTHASE COMPONENT D"/>
    <property type="match status" value="1"/>
</dbReference>
<keyword evidence="15" id="KW-1185">Reference proteome</keyword>
<reference evidence="14 15" key="1">
    <citation type="journal article" date="2011" name="Curr. Microbiol.">
        <title>Luteibacter jiangsuensis sp. nov.: a methamidophos-degrading bacterium isolated from a methamidophos-manufacturing factory.</title>
        <authorList>
            <person name="Wang L."/>
            <person name="Wang G.L."/>
            <person name="Li S.P."/>
            <person name="Jiang J.D."/>
        </authorList>
    </citation>
    <scope>NUCLEOTIDE SEQUENCE [LARGE SCALE GENOMIC DNA]</scope>
    <source>
        <strain evidence="14 15">CGMCC 1.10133</strain>
    </source>
</reference>
<evidence type="ECO:0000256" key="3">
    <source>
        <dbReference type="ARBA" id="ARBA00008342"/>
    </source>
</evidence>
<dbReference type="PANTHER" id="PTHR38096">
    <property type="entry name" value="ENTEROBACTIN SYNTHASE COMPONENT D"/>
    <property type="match status" value="1"/>
</dbReference>
<protein>
    <recommendedName>
        <fullName evidence="5">Enterobactin synthase component D</fullName>
    </recommendedName>
    <alternativeName>
        <fullName evidence="8">4'-phosphopantetheinyl transferase EntD</fullName>
    </alternativeName>
    <alternativeName>
        <fullName evidence="9">Enterochelin synthase D</fullName>
    </alternativeName>
</protein>
<evidence type="ECO:0000313" key="15">
    <source>
        <dbReference type="Proteomes" id="UP001429601"/>
    </source>
</evidence>
<evidence type="ECO:0000256" key="7">
    <source>
        <dbReference type="ARBA" id="ARBA00023191"/>
    </source>
</evidence>
<dbReference type="Pfam" id="PF01648">
    <property type="entry name" value="ACPS"/>
    <property type="match status" value="1"/>
</dbReference>
<evidence type="ECO:0000256" key="6">
    <source>
        <dbReference type="ARBA" id="ARBA00022679"/>
    </source>
</evidence>
<dbReference type="InterPro" id="IPR037143">
    <property type="entry name" value="4-PPantetheinyl_Trfase_dom_sf"/>
</dbReference>
<dbReference type="Pfam" id="PF17837">
    <property type="entry name" value="4PPT_N"/>
    <property type="match status" value="1"/>
</dbReference>
<evidence type="ECO:0000256" key="1">
    <source>
        <dbReference type="ARBA" id="ARBA00003937"/>
    </source>
</evidence>
<dbReference type="InterPro" id="IPR008278">
    <property type="entry name" value="4-PPantetheinyl_Trfase_dom"/>
</dbReference>
<keyword evidence="7" id="KW-0259">Enterobactin biosynthesis</keyword>
<comment type="similarity">
    <text evidence="3">Belongs to the P-Pant transferase superfamily. EntD family.</text>
</comment>
<name>A0ABX0Q7Y8_9GAMM</name>
<comment type="function">
    <text evidence="1">Involved in the biosynthesis of the siderophore enterobactin (enterochelin), which is a macrocyclic trimeric lactone of N-(2,3-dihydroxybenzoyl)-serine. The serine trilactone serves as a scaffolding for the three catechol functionalities that provide hexadentate coordination for the tightly ligated iron(2+) atoms. Plays an essential role in the assembly of the enterobactin by catalyzing the transfer of the 4'-phosphopantetheine (Ppant) moiety from coenzyme A to the apo-domains of both EntB (ArCP domain) and EntF (PCP domain) to yield their holo-forms which make them competent for the activation of 2,3-dihydroxybenzoate (DHB) and L-serine, respectively.</text>
</comment>
<organism evidence="14 15">
    <name type="scientific">Luteibacter jiangsuensis</name>
    <dbReference type="NCBI Taxonomy" id="637577"/>
    <lineage>
        <taxon>Bacteria</taxon>
        <taxon>Pseudomonadati</taxon>
        <taxon>Pseudomonadota</taxon>
        <taxon>Gammaproteobacteria</taxon>
        <taxon>Lysobacterales</taxon>
        <taxon>Rhodanobacteraceae</taxon>
        <taxon>Luteibacter</taxon>
    </lineage>
</organism>
<evidence type="ECO:0000259" key="13">
    <source>
        <dbReference type="Pfam" id="PF17837"/>
    </source>
</evidence>
<feature type="domain" description="4'-phosphopantetheinyl transferase N-terminal" evidence="13">
    <location>
        <begin position="45"/>
        <end position="106"/>
    </location>
</feature>
<comment type="catalytic activity">
    <reaction evidence="11">
        <text>apo-[peptidyl-carrier protein] + CoA = holo-[peptidyl-carrier protein] + adenosine 3',5'-bisphosphate + H(+)</text>
        <dbReference type="Rhea" id="RHEA:46228"/>
        <dbReference type="Rhea" id="RHEA-COMP:11479"/>
        <dbReference type="Rhea" id="RHEA-COMP:11480"/>
        <dbReference type="ChEBI" id="CHEBI:15378"/>
        <dbReference type="ChEBI" id="CHEBI:29999"/>
        <dbReference type="ChEBI" id="CHEBI:57287"/>
        <dbReference type="ChEBI" id="CHEBI:58343"/>
        <dbReference type="ChEBI" id="CHEBI:64479"/>
    </reaction>
</comment>
<proteinExistence type="inferred from homology"/>
<feature type="domain" description="4'-phosphopantetheinyl transferase" evidence="12">
    <location>
        <begin position="114"/>
        <end position="192"/>
    </location>
</feature>
<dbReference type="RefSeq" id="WP_167128960.1">
    <property type="nucleotide sequence ID" value="NZ_JAAQQR010000009.1"/>
</dbReference>
<comment type="subunit">
    <text evidence="4">EntB, EntD, EntE, and EntF form a multienzyme complex called enterobactin synthase.</text>
</comment>
<keyword evidence="6 14" id="KW-0808">Transferase</keyword>
<evidence type="ECO:0000256" key="9">
    <source>
        <dbReference type="ARBA" id="ARBA00031996"/>
    </source>
</evidence>
<dbReference type="InterPro" id="IPR003542">
    <property type="entry name" value="Enbac_synth_compD-like"/>
</dbReference>
<evidence type="ECO:0000256" key="5">
    <source>
        <dbReference type="ARBA" id="ARBA00019087"/>
    </source>
</evidence>
<comment type="caution">
    <text evidence="14">The sequence shown here is derived from an EMBL/GenBank/DDBJ whole genome shotgun (WGS) entry which is preliminary data.</text>
</comment>
<comment type="catalytic activity">
    <reaction evidence="10">
        <text>apo-[aryl-carrier protein] + CoA = holo-[aryl-carrier protein] + adenosine 3',5'-bisphosphate + H(+)</text>
        <dbReference type="Rhea" id="RHEA:48404"/>
        <dbReference type="Rhea" id="RHEA-COMP:15903"/>
        <dbReference type="Rhea" id="RHEA-COMP:17557"/>
        <dbReference type="ChEBI" id="CHEBI:15378"/>
        <dbReference type="ChEBI" id="CHEBI:29999"/>
        <dbReference type="ChEBI" id="CHEBI:57287"/>
        <dbReference type="ChEBI" id="CHEBI:58343"/>
        <dbReference type="ChEBI" id="CHEBI:64479"/>
    </reaction>
</comment>
<dbReference type="EMBL" id="JAAQQR010000009">
    <property type="protein sequence ID" value="NID06487.1"/>
    <property type="molecule type" value="Genomic_DNA"/>
</dbReference>
<evidence type="ECO:0000256" key="2">
    <source>
        <dbReference type="ARBA" id="ARBA00004993"/>
    </source>
</evidence>
<dbReference type="Proteomes" id="UP001429601">
    <property type="component" value="Unassembled WGS sequence"/>
</dbReference>
<gene>
    <name evidence="14" type="ORF">HBF26_16450</name>
</gene>
<evidence type="ECO:0000256" key="11">
    <source>
        <dbReference type="ARBA" id="ARBA00049191"/>
    </source>
</evidence>
<dbReference type="SUPFAM" id="SSF56214">
    <property type="entry name" value="4'-phosphopantetheinyl transferase"/>
    <property type="match status" value="1"/>
</dbReference>
<dbReference type="Gene3D" id="3.90.470.20">
    <property type="entry name" value="4'-phosphopantetheinyl transferase domain"/>
    <property type="match status" value="1"/>
</dbReference>
<dbReference type="GO" id="GO:0016740">
    <property type="term" value="F:transferase activity"/>
    <property type="evidence" value="ECO:0007669"/>
    <property type="project" value="UniProtKB-KW"/>
</dbReference>
<evidence type="ECO:0000256" key="8">
    <source>
        <dbReference type="ARBA" id="ARBA00029894"/>
    </source>
</evidence>
<evidence type="ECO:0000256" key="10">
    <source>
        <dbReference type="ARBA" id="ARBA00049176"/>
    </source>
</evidence>